<dbReference type="EMBL" id="JACCBU010000001">
    <property type="protein sequence ID" value="NYE69245.1"/>
    <property type="molecule type" value="Genomic_DNA"/>
</dbReference>
<evidence type="ECO:0000313" key="3">
    <source>
        <dbReference type="EMBL" id="NYE69245.1"/>
    </source>
</evidence>
<dbReference type="Proteomes" id="UP000569914">
    <property type="component" value="Unassembled WGS sequence"/>
</dbReference>
<evidence type="ECO:0000256" key="1">
    <source>
        <dbReference type="SAM" id="MobiDB-lite"/>
    </source>
</evidence>
<keyword evidence="4" id="KW-1185">Reference proteome</keyword>
<dbReference type="RefSeq" id="WP_179747995.1">
    <property type="nucleotide sequence ID" value="NZ_JACCBU010000001.1"/>
</dbReference>
<protein>
    <submittedName>
        <fullName evidence="3">Uncharacterized protein</fullName>
    </submittedName>
</protein>
<keyword evidence="2" id="KW-0472">Membrane</keyword>
<accession>A0A7Y9I2W5</accession>
<sequence>MPKIFSNLNLNGQAPPRVQPNVGEWGPEKVPSTKSKKRMRIWVSLALFGAMLACFLLGWYVYYVMTGDIGFGIGRPEGE</sequence>
<reference evidence="3 4" key="1">
    <citation type="submission" date="2020-07" db="EMBL/GenBank/DDBJ databases">
        <title>Sequencing the genomes of 1000 actinobacteria strains.</title>
        <authorList>
            <person name="Klenk H.-P."/>
        </authorList>
    </citation>
    <scope>NUCLEOTIDE SEQUENCE [LARGE SCALE GENOMIC DNA]</scope>
    <source>
        <strain evidence="3 4">DSM 22083</strain>
    </source>
</reference>
<proteinExistence type="predicted"/>
<name>A0A7Y9I2W5_9ACTN</name>
<feature type="transmembrane region" description="Helical" evidence="2">
    <location>
        <begin position="41"/>
        <end position="62"/>
    </location>
</feature>
<feature type="region of interest" description="Disordered" evidence="1">
    <location>
        <begin position="1"/>
        <end position="31"/>
    </location>
</feature>
<evidence type="ECO:0000256" key="2">
    <source>
        <dbReference type="SAM" id="Phobius"/>
    </source>
</evidence>
<dbReference type="AlphaFoldDB" id="A0A7Y9I2W5"/>
<evidence type="ECO:0000313" key="4">
    <source>
        <dbReference type="Proteomes" id="UP000569914"/>
    </source>
</evidence>
<gene>
    <name evidence="3" type="ORF">BKA15_000574</name>
</gene>
<feature type="compositionally biased region" description="Polar residues" evidence="1">
    <location>
        <begin position="1"/>
        <end position="12"/>
    </location>
</feature>
<keyword evidence="2" id="KW-0812">Transmembrane</keyword>
<comment type="caution">
    <text evidence="3">The sequence shown here is derived from an EMBL/GenBank/DDBJ whole genome shotgun (WGS) entry which is preliminary data.</text>
</comment>
<keyword evidence="2" id="KW-1133">Transmembrane helix</keyword>
<organism evidence="3 4">
    <name type="scientific">Microlunatus parietis</name>
    <dbReference type="NCBI Taxonomy" id="682979"/>
    <lineage>
        <taxon>Bacteria</taxon>
        <taxon>Bacillati</taxon>
        <taxon>Actinomycetota</taxon>
        <taxon>Actinomycetes</taxon>
        <taxon>Propionibacteriales</taxon>
        <taxon>Propionibacteriaceae</taxon>
        <taxon>Microlunatus</taxon>
    </lineage>
</organism>